<dbReference type="AlphaFoldDB" id="A0A8J3TB48"/>
<reference evidence="1" key="1">
    <citation type="submission" date="2021-01" db="EMBL/GenBank/DDBJ databases">
        <title>Whole genome shotgun sequence of Planosporangium mesophilum NBRC 109066.</title>
        <authorList>
            <person name="Komaki H."/>
            <person name="Tamura T."/>
        </authorList>
    </citation>
    <scope>NUCLEOTIDE SEQUENCE</scope>
    <source>
        <strain evidence="1">NBRC 109066</strain>
    </source>
</reference>
<dbReference type="EMBL" id="BOON01000024">
    <property type="protein sequence ID" value="GII23094.1"/>
    <property type="molecule type" value="Genomic_DNA"/>
</dbReference>
<comment type="caution">
    <text evidence="1">The sequence shown here is derived from an EMBL/GenBank/DDBJ whole genome shotgun (WGS) entry which is preliminary data.</text>
</comment>
<proteinExistence type="predicted"/>
<keyword evidence="2" id="KW-1185">Reference proteome</keyword>
<evidence type="ECO:0000313" key="1">
    <source>
        <dbReference type="EMBL" id="GII23094.1"/>
    </source>
</evidence>
<accession>A0A8J3TB48</accession>
<sequence>MVMDWSDIERIKITHRPWFWWLGIPPVFGCRCGSREFPCSALVTALEAERHAVQPHIERLVTELIRRQYGGSARTGMAGR</sequence>
<protein>
    <submittedName>
        <fullName evidence="1">Uncharacterized protein</fullName>
    </submittedName>
</protein>
<evidence type="ECO:0000313" key="2">
    <source>
        <dbReference type="Proteomes" id="UP000599074"/>
    </source>
</evidence>
<organism evidence="1 2">
    <name type="scientific">Planosporangium mesophilum</name>
    <dbReference type="NCBI Taxonomy" id="689768"/>
    <lineage>
        <taxon>Bacteria</taxon>
        <taxon>Bacillati</taxon>
        <taxon>Actinomycetota</taxon>
        <taxon>Actinomycetes</taxon>
        <taxon>Micromonosporales</taxon>
        <taxon>Micromonosporaceae</taxon>
        <taxon>Planosporangium</taxon>
    </lineage>
</organism>
<gene>
    <name evidence="1" type="ORF">Pme01_26910</name>
</gene>
<name>A0A8J3TB48_9ACTN</name>
<dbReference type="Proteomes" id="UP000599074">
    <property type="component" value="Unassembled WGS sequence"/>
</dbReference>